<dbReference type="CDD" id="cd06257">
    <property type="entry name" value="DnaJ"/>
    <property type="match status" value="1"/>
</dbReference>
<dbReference type="Proteomes" id="UP000030748">
    <property type="component" value="Unassembled WGS sequence"/>
</dbReference>
<dbReference type="AlphaFoldDB" id="A0A022QF73"/>
<dbReference type="STRING" id="4155.A0A022QF73"/>
<feature type="region of interest" description="Disordered" evidence="1">
    <location>
        <begin position="225"/>
        <end position="473"/>
    </location>
</feature>
<dbReference type="SMART" id="SM00271">
    <property type="entry name" value="DnaJ"/>
    <property type="match status" value="1"/>
</dbReference>
<feature type="compositionally biased region" description="Basic and acidic residues" evidence="1">
    <location>
        <begin position="355"/>
        <end position="378"/>
    </location>
</feature>
<evidence type="ECO:0000259" key="2">
    <source>
        <dbReference type="PROSITE" id="PS50076"/>
    </source>
</evidence>
<feature type="region of interest" description="Disordered" evidence="1">
    <location>
        <begin position="741"/>
        <end position="781"/>
    </location>
</feature>
<gene>
    <name evidence="3" type="ORF">MIMGU_mgv1a001634mg</name>
</gene>
<dbReference type="Pfam" id="PF11926">
    <property type="entry name" value="DUF3444"/>
    <property type="match status" value="1"/>
</dbReference>
<name>A0A022QF73_ERYGU</name>
<dbReference type="Pfam" id="PF23551">
    <property type="entry name" value="Zn_ribbon_20"/>
    <property type="match status" value="1"/>
</dbReference>
<dbReference type="KEGG" id="egt:105968954"/>
<feature type="compositionally biased region" description="Polar residues" evidence="1">
    <location>
        <begin position="412"/>
        <end position="421"/>
    </location>
</feature>
<organism evidence="3 4">
    <name type="scientific">Erythranthe guttata</name>
    <name type="common">Yellow monkey flower</name>
    <name type="synonym">Mimulus guttatus</name>
    <dbReference type="NCBI Taxonomy" id="4155"/>
    <lineage>
        <taxon>Eukaryota</taxon>
        <taxon>Viridiplantae</taxon>
        <taxon>Streptophyta</taxon>
        <taxon>Embryophyta</taxon>
        <taxon>Tracheophyta</taxon>
        <taxon>Spermatophyta</taxon>
        <taxon>Magnoliopsida</taxon>
        <taxon>eudicotyledons</taxon>
        <taxon>Gunneridae</taxon>
        <taxon>Pentapetalae</taxon>
        <taxon>asterids</taxon>
        <taxon>lamiids</taxon>
        <taxon>Lamiales</taxon>
        <taxon>Phrymaceae</taxon>
        <taxon>Erythranthe</taxon>
    </lineage>
</organism>
<dbReference type="eggNOG" id="ENOG502QS8C">
    <property type="taxonomic scope" value="Eukaryota"/>
</dbReference>
<dbReference type="PROSITE" id="PS00636">
    <property type="entry name" value="DNAJ_1"/>
    <property type="match status" value="1"/>
</dbReference>
<dbReference type="InterPro" id="IPR024593">
    <property type="entry name" value="DUF3444"/>
</dbReference>
<dbReference type="InterPro" id="IPR056988">
    <property type="entry name" value="Zn_ribbon_pln"/>
</dbReference>
<feature type="compositionally biased region" description="Basic and acidic residues" evidence="1">
    <location>
        <begin position="387"/>
        <end position="411"/>
    </location>
</feature>
<feature type="compositionally biased region" description="Basic and acidic residues" evidence="1">
    <location>
        <begin position="436"/>
        <end position="457"/>
    </location>
</feature>
<dbReference type="InterPro" id="IPR018253">
    <property type="entry name" value="DnaJ_domain_CS"/>
</dbReference>
<dbReference type="PRINTS" id="PR00625">
    <property type="entry name" value="JDOMAIN"/>
</dbReference>
<dbReference type="Pfam" id="PF00226">
    <property type="entry name" value="DnaJ"/>
    <property type="match status" value="1"/>
</dbReference>
<dbReference type="InterPro" id="IPR036869">
    <property type="entry name" value="J_dom_sf"/>
</dbReference>
<dbReference type="PhylomeDB" id="A0A022QF73"/>
<evidence type="ECO:0000313" key="3">
    <source>
        <dbReference type="EMBL" id="EYU27327.1"/>
    </source>
</evidence>
<dbReference type="OrthoDB" id="10250354at2759"/>
<dbReference type="SUPFAM" id="SSF46565">
    <property type="entry name" value="Chaperone J-domain"/>
    <property type="match status" value="1"/>
</dbReference>
<dbReference type="OMA" id="TMGSQPE"/>
<feature type="region of interest" description="Disordered" evidence="1">
    <location>
        <begin position="140"/>
        <end position="179"/>
    </location>
</feature>
<feature type="domain" description="J" evidence="2">
    <location>
        <begin position="67"/>
        <end position="131"/>
    </location>
</feature>
<feature type="compositionally biased region" description="Polar residues" evidence="1">
    <location>
        <begin position="140"/>
        <end position="173"/>
    </location>
</feature>
<dbReference type="PANTHER" id="PTHR45089">
    <property type="entry name" value="DNAJ HEAT SHOCK AMINO-TERMINAL DOMAIN PROTEIN-RELATED"/>
    <property type="match status" value="1"/>
</dbReference>
<dbReference type="EMBL" id="KI631456">
    <property type="protein sequence ID" value="EYU27327.1"/>
    <property type="molecule type" value="Genomic_DNA"/>
</dbReference>
<evidence type="ECO:0000256" key="1">
    <source>
        <dbReference type="SAM" id="MobiDB-lite"/>
    </source>
</evidence>
<protein>
    <recommendedName>
        <fullName evidence="2">J domain-containing protein</fullName>
    </recommendedName>
</protein>
<reference evidence="3 4" key="1">
    <citation type="journal article" date="2013" name="Proc. Natl. Acad. Sci. U.S.A.">
        <title>Fine-scale variation in meiotic recombination in Mimulus inferred from population shotgun sequencing.</title>
        <authorList>
            <person name="Hellsten U."/>
            <person name="Wright K.M."/>
            <person name="Jenkins J."/>
            <person name="Shu S."/>
            <person name="Yuan Y."/>
            <person name="Wessler S.R."/>
            <person name="Schmutz J."/>
            <person name="Willis J.H."/>
            <person name="Rokhsar D.S."/>
        </authorList>
    </citation>
    <scope>NUCLEOTIDE SEQUENCE [LARGE SCALE GENOMIC DNA]</scope>
    <source>
        <strain evidence="4">cv. DUN x IM62</strain>
    </source>
</reference>
<evidence type="ECO:0000313" key="4">
    <source>
        <dbReference type="Proteomes" id="UP000030748"/>
    </source>
</evidence>
<accession>A0A022QF73</accession>
<dbReference type="PROSITE" id="PS50076">
    <property type="entry name" value="DNAJ_2"/>
    <property type="match status" value="1"/>
</dbReference>
<proteinExistence type="predicted"/>
<dbReference type="InterPro" id="IPR001623">
    <property type="entry name" value="DnaJ_domain"/>
</dbReference>
<keyword evidence="4" id="KW-1185">Reference proteome</keyword>
<sequence>MECNKDEAIRAKELAEKKMENNDFKGAQKIAMKAQALYPELDNIAQLLSICTVHCSSEKGLLGSEKDWYGILQVEKLADESMIKKQYRRLALTLHPDKNRFPGAESAFKLICEANAVLSDPAKKSLYDAKVRVLSRSGPANSTVHHINRSSNVSNQNGAQTKVPNGFTNPNQHQSTQSTSSTSQEVFWTCCPFCHVEYQYLRQFINRSLRCPSCEKAFVGYEVRPRGVGSKSSQPGAQRVPPKPVPSRGAAFQETAVPNQGNCKTGVRNDEGPSAQHAGSQGLAGAKTVRPEPSARTGSDKAHAAMIARNLKSKGTDTHNGSSMNGGKGVETSNGDAISKEAGQVGNKGRKRDRKVLNESRETNHFDEEDLNVKESFARRSPRKKQHVTDKESGVKEPKATVVSEDSKHDNQSSFASNAYCSKSKPEEMGTFQPKESFRDKNADCNKEGKARGETGDKPSTGVDTVHIDSDSDEDISRIDKAAIEIECPDPEFSNFEKARDENRFQVNQFWACYDTVDGMPRFYAKVKKVRSSPFQLTITWLEAVPIDKTFQKWVDEELPVGCGGFKLGDTDKTSVRLSFSHQVHIEKGKKRGSLVIYPKQGEVWALFKNWDTSWSLNPENHRDEFKYEIVEVVSDFVEGAGLKVGYLDRIAGFVSLFQRASEREADLFWVGANELYKFSHCVPSTKMSGDEREDVPVGSFELDPASLPLNPDYLYYPSKAKMANINGKIGVCSSPLKSAKEKGKSMASEETSTPKKFAGFKRVQGEMSRLRRSPRGLNPI</sequence>
<dbReference type="PANTHER" id="PTHR45089:SF57">
    <property type="entry name" value="DNAJ HEAT SHOCK N-TERMINAL DOMAIN-CONTAINING PROTEIN"/>
    <property type="match status" value="1"/>
</dbReference>
<dbReference type="Gene3D" id="1.10.287.110">
    <property type="entry name" value="DnaJ domain"/>
    <property type="match status" value="1"/>
</dbReference>